<feature type="repeat" description="PPR" evidence="3">
    <location>
        <begin position="366"/>
        <end position="400"/>
    </location>
</feature>
<dbReference type="InterPro" id="IPR051114">
    <property type="entry name" value="Mito_RNA_Proc_CCM1"/>
</dbReference>
<evidence type="ECO:0000313" key="5">
    <source>
        <dbReference type="Proteomes" id="UP001054252"/>
    </source>
</evidence>
<accession>A0AAV5I535</accession>
<dbReference type="AlphaFoldDB" id="A0AAV5I535"/>
<evidence type="ECO:0000313" key="4">
    <source>
        <dbReference type="EMBL" id="GKU94032.1"/>
    </source>
</evidence>
<name>A0AAV5I535_9ROSI</name>
<evidence type="ECO:0000256" key="2">
    <source>
        <dbReference type="ARBA" id="ARBA00022737"/>
    </source>
</evidence>
<proteinExistence type="inferred from homology"/>
<dbReference type="Pfam" id="PF13041">
    <property type="entry name" value="PPR_2"/>
    <property type="match status" value="2"/>
</dbReference>
<feature type="repeat" description="PPR" evidence="3">
    <location>
        <begin position="296"/>
        <end position="330"/>
    </location>
</feature>
<dbReference type="Proteomes" id="UP001054252">
    <property type="component" value="Unassembled WGS sequence"/>
</dbReference>
<dbReference type="InterPro" id="IPR011990">
    <property type="entry name" value="TPR-like_helical_dom_sf"/>
</dbReference>
<dbReference type="GO" id="GO:0007005">
    <property type="term" value="P:mitochondrion organization"/>
    <property type="evidence" value="ECO:0007669"/>
    <property type="project" value="TreeGrafter"/>
</dbReference>
<keyword evidence="5" id="KW-1185">Reference proteome</keyword>
<dbReference type="PANTHER" id="PTHR47934:SF6">
    <property type="entry name" value="MITOCHONDRIAL GROUP I INTRON SPLICING FACTOR CCM1-RELATED"/>
    <property type="match status" value="1"/>
</dbReference>
<evidence type="ECO:0000256" key="1">
    <source>
        <dbReference type="ARBA" id="ARBA00007626"/>
    </source>
</evidence>
<feature type="repeat" description="PPR" evidence="3">
    <location>
        <begin position="471"/>
        <end position="505"/>
    </location>
</feature>
<sequence>MAFLRRKIQPFFSTFLNPTPKFPVPKFLHSRAQSSNEILIDAISDSFKKDHTWDTLTRKFISLQLNHSLAEQVLLRLQQPPHARSALNFFYWSAKTKNLHHHLSSYCIMIHILVRAQQLADAKIMLESVLKKNETDIPKLSVVESLLDSFKVVPSSPLVFDLLVQAYAKLRMLEGGFEVCCYLEEHGFSLSLKSYNLLLHVVQKAGVNCLVWRIYEHMIEKRKYPNEDSTQTMISALCKEGKLQVYVDLVYRIHGKRCSPTVIVNASLMFRVIEECRIEESVGLLRRMLQKNLILDTIGYSLVVHAKLQLGDLESAWQVFEEMLKRGFSPNSFVYTSFIGAYCRQRRIQEVDRLLQEMENLGLKPYDETFNHLIEGCAKAGEMRESASHCEEMIRRGLVPSCCSFNEMVRGLSETGDSKKANDLFTLVLDKGFSPNEITYSFLIAGFGKEGDIQEVLKLYHEMEYRSISPGLLLFESLIKSLCQCGKLGEAEKFFKLMKERSLTPSEDIYEALITSYCGMGDQTRLSLLYNEMAIRGFKPTTLFSCDTSTKSAKV</sequence>
<protein>
    <recommendedName>
        <fullName evidence="6">Pentatricopeptide repeat-containing protein</fullName>
    </recommendedName>
</protein>
<evidence type="ECO:0008006" key="6">
    <source>
        <dbReference type="Google" id="ProtNLM"/>
    </source>
</evidence>
<dbReference type="EMBL" id="BPVZ01000007">
    <property type="protein sequence ID" value="GKU94032.1"/>
    <property type="molecule type" value="Genomic_DNA"/>
</dbReference>
<dbReference type="GO" id="GO:0006396">
    <property type="term" value="P:RNA processing"/>
    <property type="evidence" value="ECO:0007669"/>
    <property type="project" value="TreeGrafter"/>
</dbReference>
<comment type="caution">
    <text evidence="4">The sequence shown here is derived from an EMBL/GenBank/DDBJ whole genome shotgun (WGS) entry which is preliminary data.</text>
</comment>
<gene>
    <name evidence="4" type="ORF">SLEP1_g7572</name>
</gene>
<dbReference type="PROSITE" id="PS51375">
    <property type="entry name" value="PPR"/>
    <property type="match status" value="7"/>
</dbReference>
<dbReference type="Gene3D" id="1.25.40.10">
    <property type="entry name" value="Tetratricopeptide repeat domain"/>
    <property type="match status" value="4"/>
</dbReference>
<dbReference type="PANTHER" id="PTHR47934">
    <property type="entry name" value="PENTATRICOPEPTIDE REPEAT-CONTAINING PROTEIN PET309, MITOCHONDRIAL"/>
    <property type="match status" value="1"/>
</dbReference>
<reference evidence="4 5" key="1">
    <citation type="journal article" date="2021" name="Commun. Biol.">
        <title>The genome of Shorea leprosula (Dipterocarpaceae) highlights the ecological relevance of drought in aseasonal tropical rainforests.</title>
        <authorList>
            <person name="Ng K.K.S."/>
            <person name="Kobayashi M.J."/>
            <person name="Fawcett J.A."/>
            <person name="Hatakeyama M."/>
            <person name="Paape T."/>
            <person name="Ng C.H."/>
            <person name="Ang C.C."/>
            <person name="Tnah L.H."/>
            <person name="Lee C.T."/>
            <person name="Nishiyama T."/>
            <person name="Sese J."/>
            <person name="O'Brien M.J."/>
            <person name="Copetti D."/>
            <person name="Mohd Noor M.I."/>
            <person name="Ong R.C."/>
            <person name="Putra M."/>
            <person name="Sireger I.Z."/>
            <person name="Indrioko S."/>
            <person name="Kosugi Y."/>
            <person name="Izuno A."/>
            <person name="Isagi Y."/>
            <person name="Lee S.L."/>
            <person name="Shimizu K.K."/>
        </authorList>
    </citation>
    <scope>NUCLEOTIDE SEQUENCE [LARGE SCALE GENOMIC DNA]</scope>
    <source>
        <strain evidence="4">214</strain>
    </source>
</reference>
<feature type="repeat" description="PPR" evidence="3">
    <location>
        <begin position="506"/>
        <end position="540"/>
    </location>
</feature>
<feature type="repeat" description="PPR" evidence="3">
    <location>
        <begin position="436"/>
        <end position="470"/>
    </location>
</feature>
<dbReference type="Pfam" id="PF13812">
    <property type="entry name" value="PPR_3"/>
    <property type="match status" value="1"/>
</dbReference>
<dbReference type="GO" id="GO:0005739">
    <property type="term" value="C:mitochondrion"/>
    <property type="evidence" value="ECO:0007669"/>
    <property type="project" value="TreeGrafter"/>
</dbReference>
<evidence type="ECO:0000256" key="3">
    <source>
        <dbReference type="PROSITE-ProRule" id="PRU00708"/>
    </source>
</evidence>
<organism evidence="4 5">
    <name type="scientific">Rubroshorea leprosula</name>
    <dbReference type="NCBI Taxonomy" id="152421"/>
    <lineage>
        <taxon>Eukaryota</taxon>
        <taxon>Viridiplantae</taxon>
        <taxon>Streptophyta</taxon>
        <taxon>Embryophyta</taxon>
        <taxon>Tracheophyta</taxon>
        <taxon>Spermatophyta</taxon>
        <taxon>Magnoliopsida</taxon>
        <taxon>eudicotyledons</taxon>
        <taxon>Gunneridae</taxon>
        <taxon>Pentapetalae</taxon>
        <taxon>rosids</taxon>
        <taxon>malvids</taxon>
        <taxon>Malvales</taxon>
        <taxon>Dipterocarpaceae</taxon>
        <taxon>Rubroshorea</taxon>
    </lineage>
</organism>
<dbReference type="NCBIfam" id="TIGR00756">
    <property type="entry name" value="PPR"/>
    <property type="match status" value="6"/>
</dbReference>
<dbReference type="GO" id="GO:0003729">
    <property type="term" value="F:mRNA binding"/>
    <property type="evidence" value="ECO:0007669"/>
    <property type="project" value="TreeGrafter"/>
</dbReference>
<feature type="repeat" description="PPR" evidence="3">
    <location>
        <begin position="331"/>
        <end position="365"/>
    </location>
</feature>
<keyword evidence="2" id="KW-0677">Repeat</keyword>
<comment type="similarity">
    <text evidence="1">Belongs to the PPR family. P subfamily.</text>
</comment>
<dbReference type="InterPro" id="IPR002885">
    <property type="entry name" value="PPR_rpt"/>
</dbReference>
<dbReference type="Pfam" id="PF01535">
    <property type="entry name" value="PPR"/>
    <property type="match status" value="1"/>
</dbReference>
<feature type="repeat" description="PPR" evidence="3">
    <location>
        <begin position="401"/>
        <end position="435"/>
    </location>
</feature>